<proteinExistence type="predicted"/>
<sequence>MIQDSRVTVFPYIDILRGFAAITVLIYHVIEHFNWHAFPSSGPMFWFRIGWVGVDLFFVISGFVITLSAIRLYKKMPDFYHGIFIKRRLLRIAPLYYLTLFCFIVFVSPTLLWVDFYENLGLHLFFIHNLSPEFQGAINGVNWSIAVEMQFYLIMLLLGPYLLRIGVFKLIPIFIVLAWSWRAFFFYSDYYENSFELWNLSTQIIGTLDQFAIGMLIAYFVVSDSGYKIITDIRGSKLLQFALLSAFAIFGYISIMIFLPRSSYWDYPEMVIFFRTLLSFTFGLLVFFVCTIPYSRIASRLLWPLLYLGEISYGIYLWHLLAIESIKRVDWVSPEQASIFVLIVTISLASFSYHFFEKTFINRK</sequence>
<evidence type="ECO:0000313" key="4">
    <source>
        <dbReference type="Proteomes" id="UP001239257"/>
    </source>
</evidence>
<dbReference type="EMBL" id="CP118709">
    <property type="protein sequence ID" value="WGK81277.1"/>
    <property type="molecule type" value="Genomic_DNA"/>
</dbReference>
<accession>A0AAX3U2I8</accession>
<keyword evidence="1" id="KW-0812">Transmembrane</keyword>
<feature type="transmembrane region" description="Helical" evidence="1">
    <location>
        <begin position="170"/>
        <end position="188"/>
    </location>
</feature>
<feature type="transmembrane region" description="Helical" evidence="1">
    <location>
        <begin position="94"/>
        <end position="114"/>
    </location>
</feature>
<feature type="transmembrane region" description="Helical" evidence="1">
    <location>
        <begin position="12"/>
        <end position="30"/>
    </location>
</feature>
<evidence type="ECO:0000256" key="1">
    <source>
        <dbReference type="SAM" id="Phobius"/>
    </source>
</evidence>
<evidence type="ECO:0000313" key="3">
    <source>
        <dbReference type="EMBL" id="WGK81277.1"/>
    </source>
</evidence>
<gene>
    <name evidence="3" type="ORF">PYE51_11640</name>
</gene>
<dbReference type="Proteomes" id="UP001239257">
    <property type="component" value="Chromosome 1"/>
</dbReference>
<protein>
    <submittedName>
        <fullName evidence="3">Acyltransferase</fullName>
    </submittedName>
</protein>
<organism evidence="3 4">
    <name type="scientific">Vibrio aestuarianus</name>
    <dbReference type="NCBI Taxonomy" id="28171"/>
    <lineage>
        <taxon>Bacteria</taxon>
        <taxon>Pseudomonadati</taxon>
        <taxon>Pseudomonadota</taxon>
        <taxon>Gammaproteobacteria</taxon>
        <taxon>Vibrionales</taxon>
        <taxon>Vibrionaceae</taxon>
        <taxon>Vibrio</taxon>
    </lineage>
</organism>
<dbReference type="InterPro" id="IPR050879">
    <property type="entry name" value="Acyltransferase_3"/>
</dbReference>
<dbReference type="AlphaFoldDB" id="A0AAX3U2I8"/>
<dbReference type="PANTHER" id="PTHR23028">
    <property type="entry name" value="ACETYLTRANSFERASE"/>
    <property type="match status" value="1"/>
</dbReference>
<keyword evidence="1" id="KW-0472">Membrane</keyword>
<name>A0AAX3U2I8_9VIBR</name>
<evidence type="ECO:0000259" key="2">
    <source>
        <dbReference type="Pfam" id="PF01757"/>
    </source>
</evidence>
<keyword evidence="3" id="KW-0808">Transferase</keyword>
<dbReference type="RefSeq" id="WP_301064454.1">
    <property type="nucleotide sequence ID" value="NZ_CP118709.1"/>
</dbReference>
<dbReference type="PANTHER" id="PTHR23028:SF131">
    <property type="entry name" value="BLR2367 PROTEIN"/>
    <property type="match status" value="1"/>
</dbReference>
<feature type="transmembrane region" description="Helical" evidence="1">
    <location>
        <begin position="200"/>
        <end position="221"/>
    </location>
</feature>
<feature type="transmembrane region" description="Helical" evidence="1">
    <location>
        <begin position="301"/>
        <end position="319"/>
    </location>
</feature>
<dbReference type="Pfam" id="PF01757">
    <property type="entry name" value="Acyl_transf_3"/>
    <property type="match status" value="1"/>
</dbReference>
<feature type="transmembrane region" description="Helical" evidence="1">
    <location>
        <begin position="339"/>
        <end position="356"/>
    </location>
</feature>
<dbReference type="GO" id="GO:0016020">
    <property type="term" value="C:membrane"/>
    <property type="evidence" value="ECO:0007669"/>
    <property type="project" value="TreeGrafter"/>
</dbReference>
<keyword evidence="3" id="KW-0012">Acyltransferase</keyword>
<dbReference type="InterPro" id="IPR002656">
    <property type="entry name" value="Acyl_transf_3_dom"/>
</dbReference>
<reference evidence="3" key="1">
    <citation type="submission" date="2022-02" db="EMBL/GenBank/DDBJ databases">
        <title>Emergence and expansion in Europe of a Vibrio aestuarianus clonal complex pathogenic for oysters.</title>
        <authorList>
            <person name="Mesnil A."/>
            <person name="Travers M.-A."/>
        </authorList>
    </citation>
    <scope>NUCLEOTIDE SEQUENCE</scope>
    <source>
        <strain evidence="3">U29</strain>
    </source>
</reference>
<dbReference type="GO" id="GO:0016747">
    <property type="term" value="F:acyltransferase activity, transferring groups other than amino-acyl groups"/>
    <property type="evidence" value="ECO:0007669"/>
    <property type="project" value="InterPro"/>
</dbReference>
<feature type="transmembrane region" description="Helical" evidence="1">
    <location>
        <begin position="272"/>
        <end position="294"/>
    </location>
</feature>
<feature type="domain" description="Acyltransferase 3" evidence="2">
    <location>
        <begin position="11"/>
        <end position="348"/>
    </location>
</feature>
<feature type="transmembrane region" description="Helical" evidence="1">
    <location>
        <begin position="141"/>
        <end position="163"/>
    </location>
</feature>
<dbReference type="GO" id="GO:0000271">
    <property type="term" value="P:polysaccharide biosynthetic process"/>
    <property type="evidence" value="ECO:0007669"/>
    <property type="project" value="TreeGrafter"/>
</dbReference>
<keyword evidence="1" id="KW-1133">Transmembrane helix</keyword>
<feature type="transmembrane region" description="Helical" evidence="1">
    <location>
        <begin position="50"/>
        <end position="73"/>
    </location>
</feature>
<feature type="transmembrane region" description="Helical" evidence="1">
    <location>
        <begin position="241"/>
        <end position="260"/>
    </location>
</feature>